<evidence type="ECO:0000256" key="1">
    <source>
        <dbReference type="ARBA" id="ARBA00004141"/>
    </source>
</evidence>
<evidence type="ECO:0000256" key="3">
    <source>
        <dbReference type="ARBA" id="ARBA00022692"/>
    </source>
</evidence>
<dbReference type="SUPFAM" id="SSF161070">
    <property type="entry name" value="SNF-like"/>
    <property type="match status" value="1"/>
</dbReference>
<dbReference type="NCBIfam" id="NF037979">
    <property type="entry name" value="Na_transp"/>
    <property type="match status" value="1"/>
</dbReference>
<dbReference type="InterPro" id="IPR000175">
    <property type="entry name" value="Na/ntran_symport"/>
</dbReference>
<keyword evidence="2" id="KW-0813">Transport</keyword>
<evidence type="ECO:0000256" key="2">
    <source>
        <dbReference type="ARBA" id="ARBA00022448"/>
    </source>
</evidence>
<feature type="transmembrane region" description="Helical" evidence="6">
    <location>
        <begin position="397"/>
        <end position="421"/>
    </location>
</feature>
<comment type="caution">
    <text evidence="7">The sequence shown here is derived from an EMBL/GenBank/DDBJ whole genome shotgun (WGS) entry which is preliminary data.</text>
</comment>
<keyword evidence="4 6" id="KW-1133">Transmembrane helix</keyword>
<comment type="subcellular location">
    <subcellularLocation>
        <location evidence="1">Membrane</location>
        <topology evidence="1">Multi-pass membrane protein</topology>
    </subcellularLocation>
</comment>
<keyword evidence="3 6" id="KW-0812">Transmembrane</keyword>
<evidence type="ECO:0000256" key="4">
    <source>
        <dbReference type="ARBA" id="ARBA00022989"/>
    </source>
</evidence>
<reference evidence="7 8" key="1">
    <citation type="submission" date="2017-07" db="EMBL/GenBank/DDBJ databases">
        <title>Leptospira spp. isolated from tropical soils.</title>
        <authorList>
            <person name="Thibeaux R."/>
            <person name="Iraola G."/>
            <person name="Ferres I."/>
            <person name="Bierque E."/>
            <person name="Girault D."/>
            <person name="Soupe-Gilbert M.-E."/>
            <person name="Picardeau M."/>
            <person name="Goarant C."/>
        </authorList>
    </citation>
    <scope>NUCLEOTIDE SEQUENCE [LARGE SCALE GENOMIC DNA]</scope>
    <source>
        <strain evidence="7 8">FH2-B-A1</strain>
    </source>
</reference>
<feature type="transmembrane region" description="Helical" evidence="6">
    <location>
        <begin position="236"/>
        <end position="262"/>
    </location>
</feature>
<dbReference type="PROSITE" id="PS50267">
    <property type="entry name" value="NA_NEUROTRAN_SYMP_3"/>
    <property type="match status" value="1"/>
</dbReference>
<feature type="transmembrane region" description="Helical" evidence="6">
    <location>
        <begin position="328"/>
        <end position="356"/>
    </location>
</feature>
<organism evidence="7 8">
    <name type="scientific">Leptospira harrisiae</name>
    <dbReference type="NCBI Taxonomy" id="2023189"/>
    <lineage>
        <taxon>Bacteria</taxon>
        <taxon>Pseudomonadati</taxon>
        <taxon>Spirochaetota</taxon>
        <taxon>Spirochaetia</taxon>
        <taxon>Leptospirales</taxon>
        <taxon>Leptospiraceae</taxon>
        <taxon>Leptospira</taxon>
    </lineage>
</organism>
<proteinExistence type="predicted"/>
<dbReference type="OrthoDB" id="9762833at2"/>
<feature type="transmembrane region" description="Helical" evidence="6">
    <location>
        <begin position="12"/>
        <end position="33"/>
    </location>
</feature>
<gene>
    <name evidence="7" type="ORF">CH364_07510</name>
</gene>
<protein>
    <submittedName>
        <fullName evidence="7">Symporter</fullName>
    </submittedName>
</protein>
<feature type="transmembrane region" description="Helical" evidence="6">
    <location>
        <begin position="283"/>
        <end position="316"/>
    </location>
</feature>
<dbReference type="PRINTS" id="PR00176">
    <property type="entry name" value="NANEUSMPORT"/>
</dbReference>
<dbReference type="Proteomes" id="UP000232145">
    <property type="component" value="Unassembled WGS sequence"/>
</dbReference>
<feature type="transmembrane region" description="Helical" evidence="6">
    <location>
        <begin position="196"/>
        <end position="216"/>
    </location>
</feature>
<evidence type="ECO:0000313" key="8">
    <source>
        <dbReference type="Proteomes" id="UP000232145"/>
    </source>
</evidence>
<name>A0A2N0AP00_9LEPT</name>
<feature type="transmembrane region" description="Helical" evidence="6">
    <location>
        <begin position="442"/>
        <end position="464"/>
    </location>
</feature>
<dbReference type="CDD" id="cd10333">
    <property type="entry name" value="LeuT-like_sbd"/>
    <property type="match status" value="1"/>
</dbReference>
<sequence>MKERQVEHQDGWASRIGLILAVASGAIGLGNFLRFPGQAVQNGGGAFMVPYITSFLILGIPVCLAEWTMGRMGGKHGHSTPFIFREYLKGFPLKLSGTIGVMIPVMIYVYYVFIESWCLAYAYYFLTGQMSLTGSTQDEMTKQASTFFLHLTGAEGNGASFQSPIIVFFLLCVLFNFLLVYRGLSKGLEAFAKIAMPLMGICATIILVRVLTIPGIESGLAVMWNPDWSKLTQPKVWISAAGQIFFSLSTGFGIALVFSSFLKKKDDVVLSSLSSASLNEFAEVVFGGMITIPVAFLFLGMQATSFGTFGMGFIALPSVFGMMPGGAFFGGLWFLVLFLAAITSSVTMLQPGILFLEEGFHVSRRKSSLILFLFTFCLCLPIIYFNKDFAALDIADFYIGTIMIYILASIQIFIFVFKIGVENGVKDASEGSLIPFPKSIQFVLKYITPWFLLFIFVSFCYMNLPEYLDKMNPEVMGSLAEIKGESVEDAKTKAIVARSVVIGLILIYGFIYFLVSKALDHKKEKVIT</sequence>
<evidence type="ECO:0000313" key="7">
    <source>
        <dbReference type="EMBL" id="PJZ86013.1"/>
    </source>
</evidence>
<accession>A0A2N0AP00</accession>
<dbReference type="Pfam" id="PF00209">
    <property type="entry name" value="SNF"/>
    <property type="match status" value="1"/>
</dbReference>
<evidence type="ECO:0000256" key="5">
    <source>
        <dbReference type="ARBA" id="ARBA00023136"/>
    </source>
</evidence>
<dbReference type="InterPro" id="IPR037272">
    <property type="entry name" value="SNS_sf"/>
</dbReference>
<dbReference type="GO" id="GO:0016020">
    <property type="term" value="C:membrane"/>
    <property type="evidence" value="ECO:0007669"/>
    <property type="project" value="UniProtKB-SubCell"/>
</dbReference>
<dbReference type="PANTHER" id="PTHR42948">
    <property type="entry name" value="TRANSPORTER"/>
    <property type="match status" value="1"/>
</dbReference>
<dbReference type="PANTHER" id="PTHR42948:SF1">
    <property type="entry name" value="TRANSPORTER"/>
    <property type="match status" value="1"/>
</dbReference>
<dbReference type="AlphaFoldDB" id="A0A2N0AP00"/>
<feature type="transmembrane region" description="Helical" evidence="6">
    <location>
        <begin position="99"/>
        <end position="124"/>
    </location>
</feature>
<feature type="transmembrane region" description="Helical" evidence="6">
    <location>
        <begin position="165"/>
        <end position="184"/>
    </location>
</feature>
<keyword evidence="8" id="KW-1185">Reference proteome</keyword>
<feature type="transmembrane region" description="Helical" evidence="6">
    <location>
        <begin position="368"/>
        <end position="385"/>
    </location>
</feature>
<dbReference type="RefSeq" id="WP_100742916.1">
    <property type="nucleotide sequence ID" value="NZ_NPDW01000001.1"/>
</dbReference>
<feature type="transmembrane region" description="Helical" evidence="6">
    <location>
        <begin position="45"/>
        <end position="65"/>
    </location>
</feature>
<dbReference type="EMBL" id="NPDX01000001">
    <property type="protein sequence ID" value="PJZ86013.1"/>
    <property type="molecule type" value="Genomic_DNA"/>
</dbReference>
<evidence type="ECO:0000256" key="6">
    <source>
        <dbReference type="SAM" id="Phobius"/>
    </source>
</evidence>
<feature type="transmembrane region" description="Helical" evidence="6">
    <location>
        <begin position="495"/>
        <end position="515"/>
    </location>
</feature>
<keyword evidence="5 6" id="KW-0472">Membrane</keyword>